<dbReference type="Proteomes" id="UP001160499">
    <property type="component" value="Unassembled WGS sequence"/>
</dbReference>
<evidence type="ECO:0000313" key="1">
    <source>
        <dbReference type="EMBL" id="MDH6222585.1"/>
    </source>
</evidence>
<comment type="caution">
    <text evidence="1">The sequence shown here is derived from an EMBL/GenBank/DDBJ whole genome shotgun (WGS) entry which is preliminary data.</text>
</comment>
<accession>A0ABT6M209</accession>
<keyword evidence="2" id="KW-1185">Reference proteome</keyword>
<protein>
    <submittedName>
        <fullName evidence="1">Transposase</fullName>
    </submittedName>
</protein>
<reference evidence="1 2" key="1">
    <citation type="submission" date="2023-04" db="EMBL/GenBank/DDBJ databases">
        <title>Forest soil microbial communities from Buena Vista Peninsula, Colon Province, Panama.</title>
        <authorList>
            <person name="Bouskill N."/>
        </authorList>
    </citation>
    <scope>NUCLEOTIDE SEQUENCE [LARGE SCALE GENOMIC DNA]</scope>
    <source>
        <strain evidence="1 2">GGS1</strain>
    </source>
</reference>
<proteinExistence type="predicted"/>
<sequence>MRDATFCPADLTTFCRPDDLGLKTVGQQLRPDHAVLLCRVLDPDGWCHACGCLGVPRDGVLRRLAHVPLGRRATILHVRIRRYGCSGCGQVWRQDTGRLRRGRNSRRRR</sequence>
<name>A0ABT6M209_9ACTN</name>
<dbReference type="EMBL" id="JARXVH010000037">
    <property type="protein sequence ID" value="MDH6222585.1"/>
    <property type="molecule type" value="Genomic_DNA"/>
</dbReference>
<gene>
    <name evidence="1" type="ORF">M2283_009936</name>
</gene>
<evidence type="ECO:0000313" key="2">
    <source>
        <dbReference type="Proteomes" id="UP001160499"/>
    </source>
</evidence>
<organism evidence="1 2">
    <name type="scientific">Streptomyces pseudovenezuelae</name>
    <dbReference type="NCBI Taxonomy" id="67350"/>
    <lineage>
        <taxon>Bacteria</taxon>
        <taxon>Bacillati</taxon>
        <taxon>Actinomycetota</taxon>
        <taxon>Actinomycetes</taxon>
        <taxon>Kitasatosporales</taxon>
        <taxon>Streptomycetaceae</taxon>
        <taxon>Streptomyces</taxon>
        <taxon>Streptomyces aurantiacus group</taxon>
    </lineage>
</organism>